<dbReference type="STRING" id="203124.Tery_2117"/>
<feature type="domain" description="DUF1400" evidence="4">
    <location>
        <begin position="41"/>
        <end position="171"/>
    </location>
</feature>
<dbReference type="KEGG" id="ter:Tery_2117"/>
<accession>Q113H2</accession>
<evidence type="ECO:0000256" key="3">
    <source>
        <dbReference type="ARBA" id="ARBA00023098"/>
    </source>
</evidence>
<dbReference type="GO" id="GO:0016042">
    <property type="term" value="P:lipid catabolic process"/>
    <property type="evidence" value="ECO:0007669"/>
    <property type="project" value="UniProtKB-KW"/>
</dbReference>
<dbReference type="OrthoDB" id="422423at2"/>
<dbReference type="AlphaFoldDB" id="Q113H2"/>
<dbReference type="EMBL" id="CP000393">
    <property type="protein sequence ID" value="ABG51352.1"/>
    <property type="molecule type" value="Genomic_DNA"/>
</dbReference>
<dbReference type="eggNOG" id="COG4188">
    <property type="taxonomic scope" value="Bacteria"/>
</dbReference>
<dbReference type="RefSeq" id="WP_011611722.1">
    <property type="nucleotide sequence ID" value="NC_008312.1"/>
</dbReference>
<keyword evidence="2" id="KW-0442">Lipid degradation</keyword>
<evidence type="ECO:0000256" key="2">
    <source>
        <dbReference type="ARBA" id="ARBA00022963"/>
    </source>
</evidence>
<evidence type="ECO:0000313" key="5">
    <source>
        <dbReference type="EMBL" id="ABG51352.1"/>
    </source>
</evidence>
<dbReference type="GO" id="GO:0003847">
    <property type="term" value="F:1-alkyl-2-acetylglycerophosphocholine esterase activity"/>
    <property type="evidence" value="ECO:0007669"/>
    <property type="project" value="TreeGrafter"/>
</dbReference>
<dbReference type="PANTHER" id="PTHR10272:SF13">
    <property type="entry name" value="POLY(ETHYLENE TEREPHTHALATE) HYDROLASE"/>
    <property type="match status" value="1"/>
</dbReference>
<evidence type="ECO:0000256" key="1">
    <source>
        <dbReference type="ARBA" id="ARBA00022801"/>
    </source>
</evidence>
<dbReference type="Pfam" id="PF07176">
    <property type="entry name" value="DUF1400"/>
    <property type="match status" value="1"/>
</dbReference>
<dbReference type="SUPFAM" id="SSF53474">
    <property type="entry name" value="alpha/beta-Hydrolases"/>
    <property type="match status" value="1"/>
</dbReference>
<evidence type="ECO:0000259" key="4">
    <source>
        <dbReference type="Pfam" id="PF07176"/>
    </source>
</evidence>
<gene>
    <name evidence="5" type="ordered locus">Tery_2117</name>
</gene>
<dbReference type="InterPro" id="IPR017395">
    <property type="entry name" value="Chlorophyllase-like"/>
</dbReference>
<keyword evidence="3" id="KW-0443">Lipid metabolism</keyword>
<dbReference type="ESTHER" id="triei-q113h2">
    <property type="family name" value="Duf_1400"/>
</dbReference>
<dbReference type="PANTHER" id="PTHR10272">
    <property type="entry name" value="PLATELET-ACTIVATING FACTOR ACETYLHYDROLASE"/>
    <property type="match status" value="1"/>
</dbReference>
<proteinExistence type="predicted"/>
<dbReference type="InterPro" id="IPR029058">
    <property type="entry name" value="AB_hydrolase_fold"/>
</dbReference>
<dbReference type="Gene3D" id="3.40.50.1820">
    <property type="entry name" value="alpha/beta hydrolase"/>
    <property type="match status" value="1"/>
</dbReference>
<organism evidence="5">
    <name type="scientific">Trichodesmium erythraeum (strain IMS101)</name>
    <dbReference type="NCBI Taxonomy" id="203124"/>
    <lineage>
        <taxon>Bacteria</taxon>
        <taxon>Bacillati</taxon>
        <taxon>Cyanobacteriota</taxon>
        <taxon>Cyanophyceae</taxon>
        <taxon>Oscillatoriophycideae</taxon>
        <taxon>Oscillatoriales</taxon>
        <taxon>Microcoleaceae</taxon>
        <taxon>Trichodesmium</taxon>
    </lineage>
</organism>
<dbReference type="Pfam" id="PF07224">
    <property type="entry name" value="Chlorophyllase"/>
    <property type="match status" value="1"/>
</dbReference>
<dbReference type="HOGENOM" id="CLU_029435_0_0_3"/>
<name>Q113H2_TRIEI</name>
<reference evidence="5" key="1">
    <citation type="submission" date="2006-06" db="EMBL/GenBank/DDBJ databases">
        <title>Complete sequence of Trichodesmium erythraeum IMS101.</title>
        <authorList>
            <consortium name="US DOE Joint Genome Institute"/>
            <person name="Copeland A."/>
            <person name="Lucas S."/>
            <person name="Lapidus A."/>
            <person name="Barry K."/>
            <person name="Detter J.C."/>
            <person name="Glavina del Rio T."/>
            <person name="Hammon N."/>
            <person name="Israni S."/>
            <person name="Dalin E."/>
            <person name="Tice H."/>
            <person name="Pitluck S."/>
            <person name="Kiss H."/>
            <person name="Munk A.C."/>
            <person name="Brettin T."/>
            <person name="Bruce D."/>
            <person name="Han C."/>
            <person name="Tapia R."/>
            <person name="Gilna P."/>
            <person name="Schmutz J."/>
            <person name="Larimer F."/>
            <person name="Land M."/>
            <person name="Hauser L."/>
            <person name="Kyrpides N."/>
            <person name="Kim E."/>
            <person name="Richardson P."/>
        </authorList>
    </citation>
    <scope>NUCLEOTIDE SEQUENCE [LARGE SCALE GENOMIC DNA]</scope>
    <source>
        <strain evidence="5">IMS101</strain>
    </source>
</reference>
<sequence length="567" mass="63040">MEKVAQKNNNLTSNYYGLSRWLKSLTLGIIPAILTALPVNAAKHISVGHEGLNTLISVSALESYVQNGEINYELASYMLLLEAEDEQEYRDFLQTRYNFPPQIVAQFLHSPMGKLFLNSLGEVIKTHSVNSGSSSIENGAEAIKTALLKSANDSAGLSIINFVRHFPSDVMWLEAKKIVAVTEKISTVEQETKALVETVAELTLKEANQEKRVDFSQLPDIRKKGKYSFSQQKITLEDTGRNRNFSAQFYLPNISSEETSIPVVVISHGLGSNGVNFQSLAEHLASYGFAVALPQHRGSNYEYIQKFLAGKTQDMFQGNEFIDRPLDISFLLNELEQLNKYQLQGQLNLEKVGIFGHSFGASTAFALAGAEINFNQLQQDCGPQMEILNMSLLLQCRALELKPQKYNLKDDRIGAIFVLDPVNSSLFGKAGISQIKLPVLWGSGSEDKITPIVLEQANSFTWLPTTNKYLVLTEGADHININLGAVNKNAFTSLEELIKPDPEVVVGYANAFGLAFFQSHVADRPEYHSYLQASYAKAISERPFNLSLVRFLPETQLNKVSKQARKD</sequence>
<dbReference type="InterPro" id="IPR010802">
    <property type="entry name" value="DUF1400"/>
</dbReference>
<protein>
    <recommendedName>
        <fullName evidence="4">DUF1400 domain-containing protein</fullName>
    </recommendedName>
</protein>
<keyword evidence="1" id="KW-0378">Hydrolase</keyword>